<name>A0A258FJ27_9CAUL</name>
<keyword evidence="3 4" id="KW-0378">Hydrolase</keyword>
<evidence type="ECO:0000313" key="8">
    <source>
        <dbReference type="EMBL" id="OYX32217.1"/>
    </source>
</evidence>
<feature type="chain" id="PRO_5012469071" evidence="5">
    <location>
        <begin position="25"/>
        <end position="488"/>
    </location>
</feature>
<dbReference type="InterPro" id="IPR033452">
    <property type="entry name" value="GH30_C"/>
</dbReference>
<dbReference type="Gene3D" id="3.20.20.80">
    <property type="entry name" value="Glycosidases"/>
    <property type="match status" value="1"/>
</dbReference>
<feature type="signal peptide" evidence="5">
    <location>
        <begin position="1"/>
        <end position="24"/>
    </location>
</feature>
<evidence type="ECO:0000256" key="4">
    <source>
        <dbReference type="RuleBase" id="RU361188"/>
    </source>
</evidence>
<evidence type="ECO:0000256" key="3">
    <source>
        <dbReference type="ARBA" id="ARBA00022801"/>
    </source>
</evidence>
<feature type="domain" description="Glycosyl hydrolase family 30 beta sandwich" evidence="7">
    <location>
        <begin position="409"/>
        <end position="468"/>
    </location>
</feature>
<dbReference type="Pfam" id="PF17189">
    <property type="entry name" value="Glyco_hydro_30C"/>
    <property type="match status" value="1"/>
</dbReference>
<accession>A0A258FJ27</accession>
<evidence type="ECO:0000313" key="9">
    <source>
        <dbReference type="Proteomes" id="UP000215595"/>
    </source>
</evidence>
<keyword evidence="2 5" id="KW-0732">Signal</keyword>
<organism evidence="8 9">
    <name type="scientific">Brevundimonas subvibrioides</name>
    <dbReference type="NCBI Taxonomy" id="74313"/>
    <lineage>
        <taxon>Bacteria</taxon>
        <taxon>Pseudomonadati</taxon>
        <taxon>Pseudomonadota</taxon>
        <taxon>Alphaproteobacteria</taxon>
        <taxon>Caulobacterales</taxon>
        <taxon>Caulobacteraceae</taxon>
        <taxon>Brevundimonas</taxon>
    </lineage>
</organism>
<reference evidence="8 9" key="1">
    <citation type="submission" date="2017-03" db="EMBL/GenBank/DDBJ databases">
        <title>Lifting the veil on microbial sulfur biogeochemistry in mining wastewaters.</title>
        <authorList>
            <person name="Kantor R.S."/>
            <person name="Colenbrander Nelson T."/>
            <person name="Marshall S."/>
            <person name="Bennett D."/>
            <person name="Apte S."/>
            <person name="Camacho D."/>
            <person name="Thomas B.C."/>
            <person name="Warren L.A."/>
            <person name="Banfield J.F."/>
        </authorList>
    </citation>
    <scope>NUCLEOTIDE SEQUENCE [LARGE SCALE GENOMIC DNA]</scope>
    <source>
        <strain evidence="8">32-69-9</strain>
    </source>
</reference>
<gene>
    <name evidence="8" type="ORF">B7Z01_11400</name>
</gene>
<comment type="caution">
    <text evidence="8">The sequence shown here is derived from an EMBL/GenBank/DDBJ whole genome shotgun (WGS) entry which is preliminary data.</text>
</comment>
<dbReference type="PANTHER" id="PTHR11069">
    <property type="entry name" value="GLUCOSYLCERAMIDASE"/>
    <property type="match status" value="1"/>
</dbReference>
<dbReference type="PROSITE" id="PS51257">
    <property type="entry name" value="PROKAR_LIPOPROTEIN"/>
    <property type="match status" value="1"/>
</dbReference>
<dbReference type="EMBL" id="NCEB01000024">
    <property type="protein sequence ID" value="OYX32217.1"/>
    <property type="molecule type" value="Genomic_DNA"/>
</dbReference>
<dbReference type="Gene3D" id="2.60.40.1180">
    <property type="entry name" value="Golgi alpha-mannosidase II"/>
    <property type="match status" value="1"/>
</dbReference>
<comment type="similarity">
    <text evidence="1 4">Belongs to the glycosyl hydrolase 30 family.</text>
</comment>
<feature type="domain" description="Glycosyl hydrolase family 30 TIM-barrel" evidence="6">
    <location>
        <begin position="77"/>
        <end position="406"/>
    </location>
</feature>
<evidence type="ECO:0000256" key="1">
    <source>
        <dbReference type="ARBA" id="ARBA00005382"/>
    </source>
</evidence>
<keyword evidence="4" id="KW-0326">Glycosidase</keyword>
<dbReference type="InterPro" id="IPR001139">
    <property type="entry name" value="Glyco_hydro_30"/>
</dbReference>
<dbReference type="GO" id="GO:0016020">
    <property type="term" value="C:membrane"/>
    <property type="evidence" value="ECO:0007669"/>
    <property type="project" value="GOC"/>
</dbReference>
<proteinExistence type="inferred from homology"/>
<dbReference type="InterPro" id="IPR013780">
    <property type="entry name" value="Glyco_hydro_b"/>
</dbReference>
<dbReference type="PANTHER" id="PTHR11069:SF23">
    <property type="entry name" value="LYSOSOMAL ACID GLUCOSYLCERAMIDASE"/>
    <property type="match status" value="1"/>
</dbReference>
<evidence type="ECO:0000259" key="6">
    <source>
        <dbReference type="Pfam" id="PF02055"/>
    </source>
</evidence>
<dbReference type="Proteomes" id="UP000215595">
    <property type="component" value="Unassembled WGS sequence"/>
</dbReference>
<evidence type="ECO:0000256" key="2">
    <source>
        <dbReference type="ARBA" id="ARBA00022729"/>
    </source>
</evidence>
<dbReference type="InterPro" id="IPR017853">
    <property type="entry name" value="GH"/>
</dbReference>
<dbReference type="AlphaFoldDB" id="A0A258FJ27"/>
<protein>
    <submittedName>
        <fullName evidence="8">Glycosyl hydrolase</fullName>
    </submittedName>
</protein>
<sequence length="488" mass="53609">MRMRRLAALAAPLVMLAVSACATARGPQEFAARAWVTSGDRSQMLGEQTPLPFTTEGSPDRPVIAVDVTQRFQRMVGFGAAITDASAWLIQTRMSATQRDALMRELFGRDNEALGFSFARVTIGASDFSLDHYSLADVADPSLRSFSTRRMEEFVFPTVRQALAVNPDLAIMATPWSAPGWMKTTGSMIQGELKLEFYATYADYLRRYILAAAAHGVPTDYLSIQNEPDFEPDSYPGMRWGPDGRAMFIGDDLGPLLRAEGIETKILDWDHNWDQPEQPLTVLSDPDARAFVAGVAWHCYAGDVAAQIRVHEAHPDVAVFFTECSGGEWASDFSDSFSWMMKNLIIGSTNGWARGVLMWNLALDETHGPHAGGCGDCRGVVTIDSRTGAVRRNQEYYAFGHASRFVLPGAERVGLTLPDGLRGVAFRNPDGERVLIVLNEDSAPVSFRIQDGRWQTAADLPPKSAATYVWRSQSGDVSDYAIPPARPT</sequence>
<dbReference type="Pfam" id="PF02055">
    <property type="entry name" value="Glyco_hydro_30"/>
    <property type="match status" value="1"/>
</dbReference>
<dbReference type="GO" id="GO:0006680">
    <property type="term" value="P:glucosylceramide catabolic process"/>
    <property type="evidence" value="ECO:0007669"/>
    <property type="project" value="TreeGrafter"/>
</dbReference>
<evidence type="ECO:0000256" key="5">
    <source>
        <dbReference type="SAM" id="SignalP"/>
    </source>
</evidence>
<dbReference type="SUPFAM" id="SSF51445">
    <property type="entry name" value="(Trans)glycosidases"/>
    <property type="match status" value="1"/>
</dbReference>
<dbReference type="InterPro" id="IPR033453">
    <property type="entry name" value="Glyco_hydro_30_TIM-barrel"/>
</dbReference>
<dbReference type="GO" id="GO:0004348">
    <property type="term" value="F:glucosylceramidase activity"/>
    <property type="evidence" value="ECO:0007669"/>
    <property type="project" value="InterPro"/>
</dbReference>
<evidence type="ECO:0000259" key="7">
    <source>
        <dbReference type="Pfam" id="PF17189"/>
    </source>
</evidence>